<feature type="domain" description="Response regulatory" evidence="6">
    <location>
        <begin position="580"/>
        <end position="696"/>
    </location>
</feature>
<feature type="coiled-coil region" evidence="4">
    <location>
        <begin position="226"/>
        <end position="253"/>
    </location>
</feature>
<dbReference type="InterPro" id="IPR036890">
    <property type="entry name" value="HATPase_C_sf"/>
</dbReference>
<reference evidence="7 8" key="1">
    <citation type="submission" date="2022-11" db="EMBL/GenBank/DDBJ databases">
        <title>Viruses from the air-sea interface of a natural surface slick.</title>
        <authorList>
            <person name="Rahlff J."/>
            <person name="Holmfeldt K."/>
        </authorList>
    </citation>
    <scope>NUCLEOTIDE SEQUENCE [LARGE SCALE GENOMIC DNA]</scope>
    <source>
        <strain evidence="7 8">SMS4</strain>
    </source>
</reference>
<gene>
    <name evidence="7" type="ORF">ORJ04_12565</name>
</gene>
<keyword evidence="8" id="KW-1185">Reference proteome</keyword>
<dbReference type="Proteomes" id="UP001231109">
    <property type="component" value="Unassembled WGS sequence"/>
</dbReference>
<dbReference type="PROSITE" id="PS50110">
    <property type="entry name" value="RESPONSE_REGULATORY"/>
    <property type="match status" value="1"/>
</dbReference>
<evidence type="ECO:0000256" key="3">
    <source>
        <dbReference type="PROSITE-ProRule" id="PRU00169"/>
    </source>
</evidence>
<comment type="caution">
    <text evidence="7">The sequence shown here is derived from an EMBL/GenBank/DDBJ whole genome shotgun (WGS) entry which is preliminary data.</text>
</comment>
<evidence type="ECO:0000256" key="2">
    <source>
        <dbReference type="ARBA" id="ARBA00023012"/>
    </source>
</evidence>
<dbReference type="SUPFAM" id="SSF55874">
    <property type="entry name" value="ATPase domain of HSP90 chaperone/DNA topoisomerase II/histidine kinase"/>
    <property type="match status" value="1"/>
</dbReference>
<keyword evidence="5" id="KW-0812">Transmembrane</keyword>
<dbReference type="InterPro" id="IPR001789">
    <property type="entry name" value="Sig_transdc_resp-reg_receiver"/>
</dbReference>
<dbReference type="Gene3D" id="3.40.50.2300">
    <property type="match status" value="1"/>
</dbReference>
<dbReference type="SMART" id="SM00448">
    <property type="entry name" value="REC"/>
    <property type="match status" value="1"/>
</dbReference>
<keyword evidence="2" id="KW-0902">Two-component regulatory system</keyword>
<evidence type="ECO:0000256" key="1">
    <source>
        <dbReference type="ARBA" id="ARBA00022553"/>
    </source>
</evidence>
<keyword evidence="5" id="KW-1133">Transmembrane helix</keyword>
<feature type="transmembrane region" description="Helical" evidence="5">
    <location>
        <begin position="140"/>
        <end position="159"/>
    </location>
</feature>
<evidence type="ECO:0000313" key="8">
    <source>
        <dbReference type="Proteomes" id="UP001231109"/>
    </source>
</evidence>
<evidence type="ECO:0000256" key="4">
    <source>
        <dbReference type="SAM" id="Coils"/>
    </source>
</evidence>
<dbReference type="InterPro" id="IPR011006">
    <property type="entry name" value="CheY-like_superfamily"/>
</dbReference>
<evidence type="ECO:0000259" key="6">
    <source>
        <dbReference type="PROSITE" id="PS50110"/>
    </source>
</evidence>
<dbReference type="PANTHER" id="PTHR45339:SF1">
    <property type="entry name" value="HYBRID SIGNAL TRANSDUCTION HISTIDINE KINASE J"/>
    <property type="match status" value="1"/>
</dbReference>
<sequence length="705" mass="79642">MMLFTGLWYHFDSKAQQRLQLEQVTATLQLSIRPLLNNNDADLVKAQLNHMRFVSALPLRSIAVYSRGHRLELSTELPDSLKHFSPEKPVSDFSMQPFDEGVLVLKPFSNTTKWPDLGESAIPDQYYLLLLFEKVTSHSVWLIPVILMGVLGGIVLILFQNNLAQLFQRQHTDVSLLVHKLSQLRGGQNNVNVNEDLVLELAALKPAINALAAYHQDTVFAAKQLSEQQHQKIDNAEQENVLLQQQYLSVQQQNVAIQQTVQNRLQVLMQLQQQQAELEYSDYLQALNAQLELFQLEFASQGVVNNRLKLTDFVYELLPKLTAWSNDKHIELQIFEGADNLRYQVEVPEQPLALLLQSLMQIASRAPGITELILRVELNVVGLNATLHISITGSGEGITARTRQLLTGNDTRPLQWHESDIGFFIVSKRLLNAELSIQSLEGLGCTIALSLPISTVQLDAPIPVKRALYFGSQHGDLTERTRAIEPLVSSILKCSDIADFSLKYNKLAFDFVLVLLPEPADLMQWRTLLDELREHCPLYCYALPSQIAVWREALQQTVYQTPFCLGSIQPSTTREEKQPRLLVVDDNTTNLSFVQVLLKDHPIELHTASCGTAALQMCQQRNFDVVLLDIQLPDISGTEVARRLRQLSEYQTTPILAFTAHALEEEMHSFLQAGMNDVIIKPLDVAKLSQILEWCSRSKTNDVNQ</sequence>
<dbReference type="CDD" id="cd17546">
    <property type="entry name" value="REC_hyHK_CKI1_RcsC-like"/>
    <property type="match status" value="1"/>
</dbReference>
<evidence type="ECO:0000256" key="5">
    <source>
        <dbReference type="SAM" id="Phobius"/>
    </source>
</evidence>
<feature type="modified residue" description="4-aspartylphosphate" evidence="3">
    <location>
        <position position="629"/>
    </location>
</feature>
<keyword evidence="1 3" id="KW-0597">Phosphoprotein</keyword>
<dbReference type="SUPFAM" id="SSF52172">
    <property type="entry name" value="CheY-like"/>
    <property type="match status" value="1"/>
</dbReference>
<dbReference type="RefSeq" id="WP_305976246.1">
    <property type="nucleotide sequence ID" value="NZ_JAPJDZ010000030.1"/>
</dbReference>
<dbReference type="EMBL" id="JAPJDZ010000030">
    <property type="protein sequence ID" value="MDP5136782.1"/>
    <property type="molecule type" value="Genomic_DNA"/>
</dbReference>
<keyword evidence="5" id="KW-0472">Membrane</keyword>
<protein>
    <submittedName>
        <fullName evidence="7">Response regulator</fullName>
    </submittedName>
</protein>
<name>A0ABT9I058_9GAMM</name>
<keyword evidence="4" id="KW-0175">Coiled coil</keyword>
<organism evidence="7 8">
    <name type="scientific">Rheinheimera baltica</name>
    <dbReference type="NCBI Taxonomy" id="67576"/>
    <lineage>
        <taxon>Bacteria</taxon>
        <taxon>Pseudomonadati</taxon>
        <taxon>Pseudomonadota</taxon>
        <taxon>Gammaproteobacteria</taxon>
        <taxon>Chromatiales</taxon>
        <taxon>Chromatiaceae</taxon>
        <taxon>Rheinheimera</taxon>
    </lineage>
</organism>
<evidence type="ECO:0000313" key="7">
    <source>
        <dbReference type="EMBL" id="MDP5136782.1"/>
    </source>
</evidence>
<proteinExistence type="predicted"/>
<dbReference type="PANTHER" id="PTHR45339">
    <property type="entry name" value="HYBRID SIGNAL TRANSDUCTION HISTIDINE KINASE J"/>
    <property type="match status" value="1"/>
</dbReference>
<dbReference type="Pfam" id="PF00072">
    <property type="entry name" value="Response_reg"/>
    <property type="match status" value="1"/>
</dbReference>
<accession>A0ABT9I058</accession>